<name>A0A2D2W5V0_9CAUD</name>
<protein>
    <submittedName>
        <fullName evidence="1">Portal protein</fullName>
    </submittedName>
</protein>
<dbReference type="Proteomes" id="UP000241876">
    <property type="component" value="Genome"/>
</dbReference>
<proteinExistence type="predicted"/>
<evidence type="ECO:0000313" key="2">
    <source>
        <dbReference type="Proteomes" id="UP000241876"/>
    </source>
</evidence>
<organism evidence="1 2">
    <name type="scientific">Pectobacterium phage DU_PP_II</name>
    <dbReference type="NCBI Taxonomy" id="2041489"/>
    <lineage>
        <taxon>Viruses</taxon>
        <taxon>Duplodnaviria</taxon>
        <taxon>Heunggongvirae</taxon>
        <taxon>Uroviricota</taxon>
        <taxon>Caudoviricetes</taxon>
        <taxon>Autographivirales</taxon>
        <taxon>Autotranscriptaviridae</taxon>
        <taxon>Studiervirinae</taxon>
        <taxon>Unyawovirus</taxon>
        <taxon>Unyawovirus DUPPII</taxon>
    </lineage>
</organism>
<evidence type="ECO:0000313" key="1">
    <source>
        <dbReference type="EMBL" id="ATS93686.1"/>
    </source>
</evidence>
<sequence length="61" mass="7272">MGHYDEYYEELADEERRRTLEKQARCPHSWSIAEVDMNGNVMFTVCKFCRKFHKVNTEGGK</sequence>
<accession>A0A2D2W5V0</accession>
<dbReference type="EMBL" id="MF979561">
    <property type="protein sequence ID" value="ATS93686.1"/>
    <property type="molecule type" value="Genomic_DNA"/>
</dbReference>
<gene>
    <name evidence="1" type="ORF">P2B40kb_p019</name>
</gene>
<keyword evidence="2" id="KW-1185">Reference proteome</keyword>
<reference evidence="1 2" key="1">
    <citation type="submission" date="2017-09" db="EMBL/GenBank/DDBJ databases">
        <title>Complete genome sequence of bacteriophage (DU_PP_II) infecting Pectobacterium spp.</title>
        <authorList>
            <person name="Park T.-H."/>
        </authorList>
    </citation>
    <scope>NUCLEOTIDE SEQUENCE [LARGE SCALE GENOMIC DNA]</scope>
</reference>